<comment type="caution">
    <text evidence="3">The sequence shown here is derived from an EMBL/GenBank/DDBJ whole genome shotgun (WGS) entry which is preliminary data.</text>
</comment>
<keyword evidence="4" id="KW-1185">Reference proteome</keyword>
<reference evidence="4" key="1">
    <citation type="journal article" date="2019" name="Int. J. Syst. Evol. Microbiol.">
        <title>The Global Catalogue of Microorganisms (GCM) 10K type strain sequencing project: providing services to taxonomists for standard genome sequencing and annotation.</title>
        <authorList>
            <consortium name="The Broad Institute Genomics Platform"/>
            <consortium name="The Broad Institute Genome Sequencing Center for Infectious Disease"/>
            <person name="Wu L."/>
            <person name="Ma J."/>
        </authorList>
    </citation>
    <scope>NUCLEOTIDE SEQUENCE [LARGE SCALE GENOMIC DNA]</scope>
    <source>
        <strain evidence="4">JCM 17066</strain>
    </source>
</reference>
<dbReference type="Pfam" id="PF10988">
    <property type="entry name" value="DUF2807"/>
    <property type="match status" value="1"/>
</dbReference>
<dbReference type="RefSeq" id="WP_378998591.1">
    <property type="nucleotide sequence ID" value="NZ_JBHSMT010000026.1"/>
</dbReference>
<dbReference type="Gene3D" id="2.160.20.120">
    <property type="match status" value="1"/>
</dbReference>
<dbReference type="InterPro" id="IPR021255">
    <property type="entry name" value="DUF2807"/>
</dbReference>
<evidence type="ECO:0000259" key="2">
    <source>
        <dbReference type="Pfam" id="PF10988"/>
    </source>
</evidence>
<feature type="chain" id="PRO_5046164026" evidence="1">
    <location>
        <begin position="30"/>
        <end position="246"/>
    </location>
</feature>
<name>A0ABW0MD51_9BURK</name>
<dbReference type="PANTHER" id="PTHR39200:SF1">
    <property type="entry name" value="AUTO-TRANSPORTER ADHESIN HEAD GIN DOMAIN-CONTAINING PROTEIN-RELATED"/>
    <property type="match status" value="1"/>
</dbReference>
<evidence type="ECO:0000313" key="3">
    <source>
        <dbReference type="EMBL" id="MFC5475376.1"/>
    </source>
</evidence>
<accession>A0ABW0MD51</accession>
<feature type="signal peptide" evidence="1">
    <location>
        <begin position="1"/>
        <end position="29"/>
    </location>
</feature>
<dbReference type="EMBL" id="JBHSMT010000026">
    <property type="protein sequence ID" value="MFC5475376.1"/>
    <property type="molecule type" value="Genomic_DNA"/>
</dbReference>
<gene>
    <name evidence="3" type="ORF">ACFPM8_15555</name>
</gene>
<sequence>MKSRPRFALIFALTTAAIIPFLSTGDAMAEGNVTKAERTVGEFQQLELQDSIDVYLTQGPVKPAVIEAEESLISQVELVKTNKVLQVRMKHDSFFGSHHFSSHHPINVYLTAPDVNSLSVAGSGDIKLTGKLSEKDRINVSLSGSGGVSGELNAPTVKASIAGSGDIKVNGKTRDLNVAIAGSGSFDGPALLSENTSVSVVGSGDAHVYASKELTVRIAGSGDVTYSGEPQVSSKVIGSGSVQKKK</sequence>
<keyword evidence="1" id="KW-0732">Signal</keyword>
<organism evidence="3 4">
    <name type="scientific">Paraherbaspirillum soli</name>
    <dbReference type="NCBI Taxonomy" id="631222"/>
    <lineage>
        <taxon>Bacteria</taxon>
        <taxon>Pseudomonadati</taxon>
        <taxon>Pseudomonadota</taxon>
        <taxon>Betaproteobacteria</taxon>
        <taxon>Burkholderiales</taxon>
        <taxon>Oxalobacteraceae</taxon>
        <taxon>Paraherbaspirillum</taxon>
    </lineage>
</organism>
<evidence type="ECO:0000313" key="4">
    <source>
        <dbReference type="Proteomes" id="UP001596045"/>
    </source>
</evidence>
<proteinExistence type="predicted"/>
<protein>
    <submittedName>
        <fullName evidence="3">Head GIN domain-containing protein</fullName>
    </submittedName>
</protein>
<evidence type="ECO:0000256" key="1">
    <source>
        <dbReference type="SAM" id="SignalP"/>
    </source>
</evidence>
<dbReference type="Proteomes" id="UP001596045">
    <property type="component" value="Unassembled WGS sequence"/>
</dbReference>
<feature type="domain" description="Putative auto-transporter adhesin head GIN" evidence="2">
    <location>
        <begin position="42"/>
        <end position="230"/>
    </location>
</feature>
<dbReference type="PANTHER" id="PTHR39200">
    <property type="entry name" value="HYPOTHETICAL EXPORTED PROTEIN"/>
    <property type="match status" value="1"/>
</dbReference>